<dbReference type="AlphaFoldDB" id="A0A6J7PWS6"/>
<evidence type="ECO:0000259" key="2">
    <source>
        <dbReference type="Pfam" id="PF00296"/>
    </source>
</evidence>
<dbReference type="CDD" id="cd01097">
    <property type="entry name" value="Tetrahydromethanopterin_reductase"/>
    <property type="match status" value="1"/>
</dbReference>
<sequence length="351" mass="37895">MGNSSSSKEIKLGYNTGYWGSGPPNGALEGIKEADRLGFDSVWTAEAYGSDALTPLAWWGAQTQNVRLGTGIIQMSARTPSATAMAAMTIDHLSNGRFILGLGASGPQVVEGWYGQPYPKPLARTREYIEVVRSILKRDKPIDFHGEFYDIPLRGGSGLGKPLKSTVHPLRKDIPIFLGAEGPKNVALAGEICDGWLPLFFSPKEDAFYRKCLNEGFAKSGEAGKSDRFEVASGVMIIPGDDVEACANFVRPFLALYAGGMGARGANFHFEVFARMGYEDVALKVQELYLAGKKEEAAASIPLAMVEDVALVGPMAKIKDEMAKWRETCITTFLISGPPQVLETYAELVAG</sequence>
<evidence type="ECO:0000313" key="3">
    <source>
        <dbReference type="EMBL" id="CAB5008129.1"/>
    </source>
</evidence>
<proteinExistence type="predicted"/>
<dbReference type="PANTHER" id="PTHR43244:SF1">
    <property type="entry name" value="5,10-METHYLENETETRAHYDROMETHANOPTERIN REDUCTASE"/>
    <property type="match status" value="1"/>
</dbReference>
<dbReference type="EMBL" id="CAFBPN010000002">
    <property type="protein sequence ID" value="CAB5008129.1"/>
    <property type="molecule type" value="Genomic_DNA"/>
</dbReference>
<organism evidence="3">
    <name type="scientific">freshwater metagenome</name>
    <dbReference type="NCBI Taxonomy" id="449393"/>
    <lineage>
        <taxon>unclassified sequences</taxon>
        <taxon>metagenomes</taxon>
        <taxon>ecological metagenomes</taxon>
    </lineage>
</organism>
<reference evidence="3" key="1">
    <citation type="submission" date="2020-05" db="EMBL/GenBank/DDBJ databases">
        <authorList>
            <person name="Chiriac C."/>
            <person name="Salcher M."/>
            <person name="Ghai R."/>
            <person name="Kavagutti S V."/>
        </authorList>
    </citation>
    <scope>NUCLEOTIDE SEQUENCE</scope>
</reference>
<dbReference type="GO" id="GO:0016705">
    <property type="term" value="F:oxidoreductase activity, acting on paired donors, with incorporation or reduction of molecular oxygen"/>
    <property type="evidence" value="ECO:0007669"/>
    <property type="project" value="InterPro"/>
</dbReference>
<gene>
    <name evidence="3" type="ORF">UFOPK4098_00135</name>
    <name evidence="4" type="ORF">UFOPK4347_00017</name>
</gene>
<feature type="domain" description="Luciferase-like" evidence="2">
    <location>
        <begin position="23"/>
        <end position="331"/>
    </location>
</feature>
<evidence type="ECO:0000256" key="1">
    <source>
        <dbReference type="ARBA" id="ARBA00023002"/>
    </source>
</evidence>
<keyword evidence="1" id="KW-0560">Oxidoreductase</keyword>
<dbReference type="Pfam" id="PF00296">
    <property type="entry name" value="Bac_luciferase"/>
    <property type="match status" value="1"/>
</dbReference>
<protein>
    <submittedName>
        <fullName evidence="3">Unannotated protein</fullName>
    </submittedName>
</protein>
<name>A0A6J7PWS6_9ZZZZ</name>
<dbReference type="InterPro" id="IPR011251">
    <property type="entry name" value="Luciferase-like_dom"/>
</dbReference>
<dbReference type="Gene3D" id="3.20.20.30">
    <property type="entry name" value="Luciferase-like domain"/>
    <property type="match status" value="1"/>
</dbReference>
<dbReference type="InterPro" id="IPR050564">
    <property type="entry name" value="F420-G6PD/mer"/>
</dbReference>
<dbReference type="NCBIfam" id="TIGR03559">
    <property type="entry name" value="F420_Rv3520c"/>
    <property type="match status" value="1"/>
</dbReference>
<dbReference type="SUPFAM" id="SSF51679">
    <property type="entry name" value="Bacterial luciferase-like"/>
    <property type="match status" value="1"/>
</dbReference>
<dbReference type="EMBL" id="CAFBQU010000001">
    <property type="protein sequence ID" value="CAB5057402.1"/>
    <property type="molecule type" value="Genomic_DNA"/>
</dbReference>
<evidence type="ECO:0000313" key="4">
    <source>
        <dbReference type="EMBL" id="CAB5057402.1"/>
    </source>
</evidence>
<accession>A0A6J7PWS6</accession>
<dbReference type="PANTHER" id="PTHR43244">
    <property type="match status" value="1"/>
</dbReference>
<dbReference type="InterPro" id="IPR036661">
    <property type="entry name" value="Luciferase-like_sf"/>
</dbReference>
<dbReference type="InterPro" id="IPR019951">
    <property type="entry name" value="F420_OxRdatse_Rv3520c_pred"/>
</dbReference>